<keyword evidence="5 13" id="KW-0812">Transmembrane</keyword>
<evidence type="ECO:0000256" key="3">
    <source>
        <dbReference type="ARBA" id="ARBA00022448"/>
    </source>
</evidence>
<sequence>MQKSRASAESDTQRIEAFSDGVFAIAITLLILEIRVPQLNSTEGTTNTLSLASALFVLWPSYFAYIFSFVVIGIFWVNHHYVFQLYERSDQVFKLFNLLFLMCISFLPFPTAVVARCITDAQQLQTVVVLYALVLFLSVLTWLLIWLYASRNHRLLNRNLDGRFIAYLTRMYILTSVLYFLALVLSLWNGIAGLVLCVGLTLLYTLPPKKPVYRSGA</sequence>
<keyword evidence="7" id="KW-0630">Potassium</keyword>
<feature type="transmembrane region" description="Helical" evidence="13">
    <location>
        <begin position="21"/>
        <end position="39"/>
    </location>
</feature>
<dbReference type="PANTHER" id="PTHR31462">
    <property type="entry name" value="ENDOSOMAL/LYSOSOMAL POTASSIUM CHANNEL TMEM175"/>
    <property type="match status" value="1"/>
</dbReference>
<evidence type="ECO:0008006" key="16">
    <source>
        <dbReference type="Google" id="ProtNLM"/>
    </source>
</evidence>
<dbReference type="InterPro" id="IPR010617">
    <property type="entry name" value="TMEM175-like"/>
</dbReference>
<dbReference type="GO" id="GO:0016020">
    <property type="term" value="C:membrane"/>
    <property type="evidence" value="ECO:0007669"/>
    <property type="project" value="UniProtKB-SubCell"/>
</dbReference>
<evidence type="ECO:0000256" key="13">
    <source>
        <dbReference type="SAM" id="Phobius"/>
    </source>
</evidence>
<dbReference type="GO" id="GO:0015252">
    <property type="term" value="F:proton channel activity"/>
    <property type="evidence" value="ECO:0007669"/>
    <property type="project" value="InterPro"/>
</dbReference>
<keyword evidence="15" id="KW-1185">Reference proteome</keyword>
<feature type="transmembrane region" description="Helical" evidence="13">
    <location>
        <begin position="187"/>
        <end position="206"/>
    </location>
</feature>
<keyword evidence="4" id="KW-0633">Potassium transport</keyword>
<evidence type="ECO:0000256" key="4">
    <source>
        <dbReference type="ARBA" id="ARBA00022538"/>
    </source>
</evidence>
<protein>
    <recommendedName>
        <fullName evidence="16">DUF1211 domain-containing membrane protein</fullName>
    </recommendedName>
</protein>
<dbReference type="GO" id="GO:0005267">
    <property type="term" value="F:potassium channel activity"/>
    <property type="evidence" value="ECO:0007669"/>
    <property type="project" value="UniProtKB-KW"/>
</dbReference>
<proteinExistence type="inferred from homology"/>
<keyword evidence="10 13" id="KW-0472">Membrane</keyword>
<dbReference type="AlphaFoldDB" id="A0A367QPL2"/>
<evidence type="ECO:0000256" key="9">
    <source>
        <dbReference type="ARBA" id="ARBA00023065"/>
    </source>
</evidence>
<accession>A0A367QPL2</accession>
<evidence type="ECO:0000256" key="6">
    <source>
        <dbReference type="ARBA" id="ARBA00022826"/>
    </source>
</evidence>
<comment type="subcellular location">
    <subcellularLocation>
        <location evidence="1">Membrane</location>
        <topology evidence="1">Multi-pass membrane protein</topology>
    </subcellularLocation>
</comment>
<comment type="similarity">
    <text evidence="2">Belongs to the TMEM175 family.</text>
</comment>
<evidence type="ECO:0000256" key="2">
    <source>
        <dbReference type="ARBA" id="ARBA00006920"/>
    </source>
</evidence>
<feature type="transmembrane region" description="Helical" evidence="13">
    <location>
        <begin position="95"/>
        <end position="115"/>
    </location>
</feature>
<dbReference type="PANTHER" id="PTHR31462:SF5">
    <property type="entry name" value="ENDOSOMAL_LYSOSOMAL PROTON CHANNEL TMEM175"/>
    <property type="match status" value="1"/>
</dbReference>
<keyword evidence="3" id="KW-0813">Transport</keyword>
<comment type="caution">
    <text evidence="14">The sequence shown here is derived from an EMBL/GenBank/DDBJ whole genome shotgun (WGS) entry which is preliminary data.</text>
</comment>
<evidence type="ECO:0000313" key="15">
    <source>
        <dbReference type="Proteomes" id="UP000252107"/>
    </source>
</evidence>
<evidence type="ECO:0000313" key="14">
    <source>
        <dbReference type="EMBL" id="RCJ25899.1"/>
    </source>
</evidence>
<gene>
    <name evidence="14" type="ORF">A6770_27205</name>
</gene>
<evidence type="ECO:0000256" key="10">
    <source>
        <dbReference type="ARBA" id="ARBA00023136"/>
    </source>
</evidence>
<evidence type="ECO:0000256" key="12">
    <source>
        <dbReference type="ARBA" id="ARBA00034430"/>
    </source>
</evidence>
<evidence type="ECO:0000256" key="7">
    <source>
        <dbReference type="ARBA" id="ARBA00022958"/>
    </source>
</evidence>
<keyword evidence="11" id="KW-0407">Ion channel</keyword>
<comment type="catalytic activity">
    <reaction evidence="12">
        <text>K(+)(in) = K(+)(out)</text>
        <dbReference type="Rhea" id="RHEA:29463"/>
        <dbReference type="ChEBI" id="CHEBI:29103"/>
    </reaction>
</comment>
<evidence type="ECO:0000256" key="5">
    <source>
        <dbReference type="ARBA" id="ARBA00022692"/>
    </source>
</evidence>
<keyword evidence="6" id="KW-0631">Potassium channel</keyword>
<organism evidence="14 15">
    <name type="scientific">Nostoc minutum NIES-26</name>
    <dbReference type="NCBI Taxonomy" id="1844469"/>
    <lineage>
        <taxon>Bacteria</taxon>
        <taxon>Bacillati</taxon>
        <taxon>Cyanobacteriota</taxon>
        <taxon>Cyanophyceae</taxon>
        <taxon>Nostocales</taxon>
        <taxon>Nostocaceae</taxon>
        <taxon>Nostoc</taxon>
    </lineage>
</organism>
<evidence type="ECO:0000256" key="1">
    <source>
        <dbReference type="ARBA" id="ARBA00004141"/>
    </source>
</evidence>
<feature type="transmembrane region" description="Helical" evidence="13">
    <location>
        <begin position="59"/>
        <end position="83"/>
    </location>
</feature>
<dbReference type="EMBL" id="LXQD01000312">
    <property type="protein sequence ID" value="RCJ25899.1"/>
    <property type="molecule type" value="Genomic_DNA"/>
</dbReference>
<name>A0A367QPL2_9NOSO</name>
<dbReference type="Pfam" id="PF06736">
    <property type="entry name" value="TMEM175"/>
    <property type="match status" value="1"/>
</dbReference>
<feature type="transmembrane region" description="Helical" evidence="13">
    <location>
        <begin position="160"/>
        <end position="181"/>
    </location>
</feature>
<evidence type="ECO:0000256" key="11">
    <source>
        <dbReference type="ARBA" id="ARBA00023303"/>
    </source>
</evidence>
<reference evidence="14" key="1">
    <citation type="submission" date="2016-04" db="EMBL/GenBank/DDBJ databases">
        <authorList>
            <person name="Tabuchi Yagui T.R."/>
        </authorList>
    </citation>
    <scope>NUCLEOTIDE SEQUENCE [LARGE SCALE GENOMIC DNA]</scope>
    <source>
        <strain evidence="14">NIES-26</strain>
    </source>
</reference>
<evidence type="ECO:0000256" key="8">
    <source>
        <dbReference type="ARBA" id="ARBA00022989"/>
    </source>
</evidence>
<feature type="transmembrane region" description="Helical" evidence="13">
    <location>
        <begin position="127"/>
        <end position="148"/>
    </location>
</feature>
<dbReference type="Proteomes" id="UP000252107">
    <property type="component" value="Unassembled WGS sequence"/>
</dbReference>
<keyword evidence="9" id="KW-0406">Ion transport</keyword>
<keyword evidence="8 13" id="KW-1133">Transmembrane helix</keyword>